<gene>
    <name evidence="2" type="ORF">VTK73DRAFT_1701</name>
</gene>
<feature type="compositionally biased region" description="Polar residues" evidence="1">
    <location>
        <begin position="9"/>
        <end position="24"/>
    </location>
</feature>
<keyword evidence="3" id="KW-1185">Reference proteome</keyword>
<evidence type="ECO:0000313" key="2">
    <source>
        <dbReference type="EMBL" id="KAL1872033.1"/>
    </source>
</evidence>
<sequence>MGNTKRQKIPSNELRSFRHVTSNPRPGPNLRVTCKYQMPGWWGGGMSWGSIGCYPKTSLHPCETQTGGRKVLSFRALLLHEGASSKRRTMVSARYTPSCHIFFFFGEPNKTPSHLDPREIQRSWCFEYSKGKGNKNTNAAGS</sequence>
<name>A0ABR3X7Z3_9PEZI</name>
<reference evidence="2 3" key="1">
    <citation type="journal article" date="2024" name="Commun. Biol.">
        <title>Comparative genomic analysis of thermophilic fungi reveals convergent evolutionary adaptations and gene losses.</title>
        <authorList>
            <person name="Steindorff A.S."/>
            <person name="Aguilar-Pontes M.V."/>
            <person name="Robinson A.J."/>
            <person name="Andreopoulos B."/>
            <person name="LaButti K."/>
            <person name="Kuo A."/>
            <person name="Mondo S."/>
            <person name="Riley R."/>
            <person name="Otillar R."/>
            <person name="Haridas S."/>
            <person name="Lipzen A."/>
            <person name="Grimwood J."/>
            <person name="Schmutz J."/>
            <person name="Clum A."/>
            <person name="Reid I.D."/>
            <person name="Moisan M.C."/>
            <person name="Butler G."/>
            <person name="Nguyen T.T.M."/>
            <person name="Dewar K."/>
            <person name="Conant G."/>
            <person name="Drula E."/>
            <person name="Henrissat B."/>
            <person name="Hansel C."/>
            <person name="Singer S."/>
            <person name="Hutchinson M.I."/>
            <person name="de Vries R.P."/>
            <person name="Natvig D.O."/>
            <person name="Powell A.J."/>
            <person name="Tsang A."/>
            <person name="Grigoriev I.V."/>
        </authorList>
    </citation>
    <scope>NUCLEOTIDE SEQUENCE [LARGE SCALE GENOMIC DNA]</scope>
    <source>
        <strain evidence="2 3">ATCC 24622</strain>
    </source>
</reference>
<proteinExistence type="predicted"/>
<evidence type="ECO:0000313" key="3">
    <source>
        <dbReference type="Proteomes" id="UP001586593"/>
    </source>
</evidence>
<organism evidence="2 3">
    <name type="scientific">Phialemonium thermophilum</name>
    <dbReference type="NCBI Taxonomy" id="223376"/>
    <lineage>
        <taxon>Eukaryota</taxon>
        <taxon>Fungi</taxon>
        <taxon>Dikarya</taxon>
        <taxon>Ascomycota</taxon>
        <taxon>Pezizomycotina</taxon>
        <taxon>Sordariomycetes</taxon>
        <taxon>Sordariomycetidae</taxon>
        <taxon>Cephalothecales</taxon>
        <taxon>Cephalothecaceae</taxon>
        <taxon>Phialemonium</taxon>
    </lineage>
</organism>
<accession>A0ABR3X7Z3</accession>
<dbReference type="Proteomes" id="UP001586593">
    <property type="component" value="Unassembled WGS sequence"/>
</dbReference>
<feature type="region of interest" description="Disordered" evidence="1">
    <location>
        <begin position="1"/>
        <end position="25"/>
    </location>
</feature>
<dbReference type="EMBL" id="JAZHXJ010000143">
    <property type="protein sequence ID" value="KAL1872033.1"/>
    <property type="molecule type" value="Genomic_DNA"/>
</dbReference>
<evidence type="ECO:0000256" key="1">
    <source>
        <dbReference type="SAM" id="MobiDB-lite"/>
    </source>
</evidence>
<protein>
    <submittedName>
        <fullName evidence="2">Uncharacterized protein</fullName>
    </submittedName>
</protein>
<comment type="caution">
    <text evidence="2">The sequence shown here is derived from an EMBL/GenBank/DDBJ whole genome shotgun (WGS) entry which is preliminary data.</text>
</comment>